<reference evidence="1 2" key="1">
    <citation type="submission" date="2017-03" db="EMBL/GenBank/DDBJ databases">
        <authorList>
            <person name="Afonso C.L."/>
            <person name="Miller P.J."/>
            <person name="Scott M.A."/>
            <person name="Spackman E."/>
            <person name="Goraichik I."/>
            <person name="Dimitrov K.M."/>
            <person name="Suarez D.L."/>
            <person name="Swayne D.E."/>
        </authorList>
    </citation>
    <scope>NUCLEOTIDE SEQUENCE [LARGE SCALE GENOMIC DNA]</scope>
    <source>
        <strain evidence="1 2">CNRZ 918</strain>
    </source>
</reference>
<proteinExistence type="predicted"/>
<dbReference type="CDD" id="cd00093">
    <property type="entry name" value="HTH_XRE"/>
    <property type="match status" value="1"/>
</dbReference>
<organism evidence="1 2">
    <name type="scientific">Brevibacterium antiquum CNRZ 918</name>
    <dbReference type="NCBI Taxonomy" id="1255637"/>
    <lineage>
        <taxon>Bacteria</taxon>
        <taxon>Bacillati</taxon>
        <taxon>Actinomycetota</taxon>
        <taxon>Actinomycetes</taxon>
        <taxon>Micrococcales</taxon>
        <taxon>Brevibacteriaceae</taxon>
        <taxon>Brevibacterium</taxon>
    </lineage>
</organism>
<sequence length="192" mass="20279">METDTWTMPRVIGHNVRARRDALGITAATLGQRVGDALGKPWPRQTIYLMESGERAMIAAEVAVLTQILDTTVADLFTPPAEVETVTAGSLTIPAENLSAPVGGDADAAALADDLRALDRSRGEILAAVRAQEELLGNARSALRGDELAEPDTASAVGRYMNATRAAANRFYEDKGPVKFGPMGGEDDGEGE</sequence>
<dbReference type="EMBL" id="FXZD01000003">
    <property type="protein sequence ID" value="SMX81577.1"/>
    <property type="molecule type" value="Genomic_DNA"/>
</dbReference>
<accession>A0A2H1J276</accession>
<evidence type="ECO:0000313" key="2">
    <source>
        <dbReference type="Proteomes" id="UP000234433"/>
    </source>
</evidence>
<protein>
    <submittedName>
        <fullName evidence="1">Uncharacterized protein</fullName>
    </submittedName>
</protein>
<dbReference type="SUPFAM" id="SSF47413">
    <property type="entry name" value="lambda repressor-like DNA-binding domains"/>
    <property type="match status" value="1"/>
</dbReference>
<dbReference type="RefSeq" id="WP_145996948.1">
    <property type="nucleotide sequence ID" value="NZ_FXZD01000003.1"/>
</dbReference>
<dbReference type="Proteomes" id="UP000234433">
    <property type="component" value="Unassembled WGS sequence"/>
</dbReference>
<dbReference type="GO" id="GO:0003677">
    <property type="term" value="F:DNA binding"/>
    <property type="evidence" value="ECO:0007669"/>
    <property type="project" value="InterPro"/>
</dbReference>
<name>A0A2H1J276_9MICO</name>
<dbReference type="Gene3D" id="1.10.260.40">
    <property type="entry name" value="lambda repressor-like DNA-binding domains"/>
    <property type="match status" value="1"/>
</dbReference>
<dbReference type="InterPro" id="IPR001387">
    <property type="entry name" value="Cro/C1-type_HTH"/>
</dbReference>
<evidence type="ECO:0000313" key="1">
    <source>
        <dbReference type="EMBL" id="SMX81577.1"/>
    </source>
</evidence>
<dbReference type="InterPro" id="IPR010982">
    <property type="entry name" value="Lambda_DNA-bd_dom_sf"/>
</dbReference>
<dbReference type="OrthoDB" id="9814553at2"/>
<gene>
    <name evidence="1" type="ORF">BANT918_01352</name>
</gene>
<dbReference type="AlphaFoldDB" id="A0A2H1J276"/>